<dbReference type="InParanoid" id="A0A804IZD6"/>
<keyword evidence="3" id="KW-1185">Reference proteome</keyword>
<reference evidence="1" key="1">
    <citation type="submission" date="2021-03" db="EMBL/GenBank/DDBJ databases">
        <authorList>
            <consortium name="Genoscope - CEA"/>
            <person name="William W."/>
        </authorList>
    </citation>
    <scope>NUCLEOTIDE SEQUENCE</scope>
    <source>
        <strain evidence="1">Doubled-haploid Pahang</strain>
    </source>
</reference>
<organism evidence="2 3">
    <name type="scientific">Musa acuminata subsp. malaccensis</name>
    <name type="common">Wild banana</name>
    <name type="synonym">Musa malaccensis</name>
    <dbReference type="NCBI Taxonomy" id="214687"/>
    <lineage>
        <taxon>Eukaryota</taxon>
        <taxon>Viridiplantae</taxon>
        <taxon>Streptophyta</taxon>
        <taxon>Embryophyta</taxon>
        <taxon>Tracheophyta</taxon>
        <taxon>Spermatophyta</taxon>
        <taxon>Magnoliopsida</taxon>
        <taxon>Liliopsida</taxon>
        <taxon>Zingiberales</taxon>
        <taxon>Musaceae</taxon>
        <taxon>Musa</taxon>
    </lineage>
</organism>
<evidence type="ECO:0000313" key="2">
    <source>
        <dbReference type="EnsemblPlants" id="Ma05_p00600.1"/>
    </source>
</evidence>
<dbReference type="Proteomes" id="UP000012960">
    <property type="component" value="Unplaced"/>
</dbReference>
<protein>
    <submittedName>
        <fullName evidence="1">(wild Malaysian banana) hypothetical protein</fullName>
    </submittedName>
</protein>
<dbReference type="EMBL" id="HG996470">
    <property type="protein sequence ID" value="CAG1837110.1"/>
    <property type="molecule type" value="Genomic_DNA"/>
</dbReference>
<name>A0A804IZD6_MUSAM</name>
<gene>
    <name evidence="1" type="ORF">GSMUA_252870.1</name>
</gene>
<reference evidence="2" key="2">
    <citation type="submission" date="2021-05" db="UniProtKB">
        <authorList>
            <consortium name="EnsemblPlants"/>
        </authorList>
    </citation>
    <scope>IDENTIFICATION</scope>
    <source>
        <strain evidence="2">subsp. malaccensis</strain>
    </source>
</reference>
<proteinExistence type="predicted"/>
<accession>A0A804IZD6</accession>
<dbReference type="AlphaFoldDB" id="A0A804IZD6"/>
<sequence length="102" mass="11014">MAVSEVRFMDGATESWELPAEMDSARVQLGSPPSGNRAAAFEVGRQWLVAMTNLSITADGDSKVQEADQICRSQERQQIASGDSKKCVIIHVTLADASLIHP</sequence>
<dbReference type="Gramene" id="Ma05_t00600.1">
    <property type="protein sequence ID" value="Ma05_p00600.1"/>
    <property type="gene ID" value="Ma05_g00600"/>
</dbReference>
<dbReference type="EnsemblPlants" id="Ma05_t00600.1">
    <property type="protein sequence ID" value="Ma05_p00600.1"/>
    <property type="gene ID" value="Ma05_g00600"/>
</dbReference>
<evidence type="ECO:0000313" key="1">
    <source>
        <dbReference type="EMBL" id="CAG1837110.1"/>
    </source>
</evidence>
<evidence type="ECO:0000313" key="3">
    <source>
        <dbReference type="Proteomes" id="UP000012960"/>
    </source>
</evidence>